<dbReference type="SUPFAM" id="SSF109604">
    <property type="entry name" value="HD-domain/PDEase-like"/>
    <property type="match status" value="1"/>
</dbReference>
<dbReference type="Proteomes" id="UP000012960">
    <property type="component" value="Unplaced"/>
</dbReference>
<sequence>MMFFVDSFSYALSLPKAQAVAQETLAVWCSLASRLGVWALKSELEDLCFAVLQPRVFRIIRAELASMWAPNNKIRNFRRVSMKAGLLTPSKDDGIIFHDGWPIENNEERKNMRVSMICKNFYGLVAVFQINN</sequence>
<organism evidence="1 2">
    <name type="scientific">Musa acuminata subsp. malaccensis</name>
    <name type="common">Wild banana</name>
    <name type="synonym">Musa malaccensis</name>
    <dbReference type="NCBI Taxonomy" id="214687"/>
    <lineage>
        <taxon>Eukaryota</taxon>
        <taxon>Viridiplantae</taxon>
        <taxon>Streptophyta</taxon>
        <taxon>Embryophyta</taxon>
        <taxon>Tracheophyta</taxon>
        <taxon>Spermatophyta</taxon>
        <taxon>Magnoliopsida</taxon>
        <taxon>Liliopsida</taxon>
        <taxon>Zingiberales</taxon>
        <taxon>Musaceae</taxon>
        <taxon>Musa</taxon>
    </lineage>
</organism>
<evidence type="ECO:0000313" key="2">
    <source>
        <dbReference type="Proteomes" id="UP000012960"/>
    </source>
</evidence>
<dbReference type="AlphaFoldDB" id="A0A804K5T0"/>
<name>A0A804K5T0_MUSAM</name>
<proteinExistence type="predicted"/>
<protein>
    <submittedName>
        <fullName evidence="1">Uncharacterized protein</fullName>
    </submittedName>
</protein>
<dbReference type="EnsemblPlants" id="Ma08_t12320.1">
    <property type="protein sequence ID" value="Ma08_p12320.1"/>
    <property type="gene ID" value="Ma08_g12320"/>
</dbReference>
<dbReference type="PANTHER" id="PTHR21262:SF31">
    <property type="entry name" value="GTP PYROPHOSPHOKINASE"/>
    <property type="match status" value="1"/>
</dbReference>
<dbReference type="PANTHER" id="PTHR21262">
    <property type="entry name" value="GUANOSINE-3',5'-BIS DIPHOSPHATE 3'-PYROPHOSPHOHYDROLASE"/>
    <property type="match status" value="1"/>
</dbReference>
<reference evidence="1" key="1">
    <citation type="submission" date="2021-05" db="UniProtKB">
        <authorList>
            <consortium name="EnsemblPlants"/>
        </authorList>
    </citation>
    <scope>IDENTIFICATION</scope>
    <source>
        <strain evidence="1">subsp. malaccensis</strain>
    </source>
</reference>
<dbReference type="Gene3D" id="1.10.3210.10">
    <property type="entry name" value="Hypothetical protein af1432"/>
    <property type="match status" value="1"/>
</dbReference>
<accession>A0A804K5T0</accession>
<keyword evidence="2" id="KW-1185">Reference proteome</keyword>
<evidence type="ECO:0000313" key="1">
    <source>
        <dbReference type="EnsemblPlants" id="Ma08_p12320.1"/>
    </source>
</evidence>
<dbReference type="InParanoid" id="A0A804K5T0"/>
<dbReference type="Gramene" id="Ma08_t12320.1">
    <property type="protein sequence ID" value="Ma08_p12320.1"/>
    <property type="gene ID" value="Ma08_g12320"/>
</dbReference>